<evidence type="ECO:0000313" key="5">
    <source>
        <dbReference type="Ensembl" id="ENSACUP00000000165.1"/>
    </source>
</evidence>
<evidence type="ECO:0000313" key="6">
    <source>
        <dbReference type="Proteomes" id="UP000472269"/>
    </source>
</evidence>
<evidence type="ECO:0000259" key="4">
    <source>
        <dbReference type="SMART" id="SM00199"/>
    </source>
</evidence>
<dbReference type="InterPro" id="IPR001811">
    <property type="entry name" value="Chemokine_IL8-like_dom"/>
</dbReference>
<dbReference type="InterPro" id="IPR008105">
    <property type="entry name" value="Chemokine_XCL1/XCL2"/>
</dbReference>
<dbReference type="AlphaFoldDB" id="A0A663LJZ4"/>
<evidence type="ECO:0000256" key="3">
    <source>
        <dbReference type="SAM" id="SignalP"/>
    </source>
</evidence>
<evidence type="ECO:0000256" key="2">
    <source>
        <dbReference type="ARBA" id="ARBA00022514"/>
    </source>
</evidence>
<proteinExistence type="inferred from homology"/>
<evidence type="ECO:0000256" key="1">
    <source>
        <dbReference type="ARBA" id="ARBA00006894"/>
    </source>
</evidence>
<accession>A0A663LJZ4</accession>
<dbReference type="SUPFAM" id="SSF54117">
    <property type="entry name" value="Interleukin 8-like chemokines"/>
    <property type="match status" value="1"/>
</dbReference>
<dbReference type="Ensembl" id="ENSACUT00000000175.1">
    <property type="protein sequence ID" value="ENSACUP00000000165.1"/>
    <property type="gene ID" value="ENSACUG00000000116.1"/>
</dbReference>
<feature type="signal peptide" evidence="3">
    <location>
        <begin position="1"/>
        <end position="18"/>
    </location>
</feature>
<dbReference type="SMART" id="SM00199">
    <property type="entry name" value="SCY"/>
    <property type="match status" value="1"/>
</dbReference>
<dbReference type="Pfam" id="PF00048">
    <property type="entry name" value="IL8"/>
    <property type="match status" value="1"/>
</dbReference>
<keyword evidence="3" id="KW-0732">Signal</keyword>
<dbReference type="PRINTS" id="PR01731">
    <property type="entry name" value="LYMPHOTACTIN"/>
</dbReference>
<dbReference type="GO" id="GO:0006955">
    <property type="term" value="P:immune response"/>
    <property type="evidence" value="ECO:0007669"/>
    <property type="project" value="InterPro"/>
</dbReference>
<dbReference type="GO" id="GO:0005615">
    <property type="term" value="C:extracellular space"/>
    <property type="evidence" value="ECO:0007669"/>
    <property type="project" value="UniProtKB-KW"/>
</dbReference>
<dbReference type="Proteomes" id="UP000472269">
    <property type="component" value="Unplaced"/>
</dbReference>
<reference evidence="5" key="1">
    <citation type="submission" date="2025-08" db="UniProtKB">
        <authorList>
            <consortium name="Ensembl"/>
        </authorList>
    </citation>
    <scope>IDENTIFICATION</scope>
</reference>
<keyword evidence="2" id="KW-0202">Cytokine</keyword>
<dbReference type="GO" id="GO:0008009">
    <property type="term" value="F:chemokine activity"/>
    <property type="evidence" value="ECO:0007669"/>
    <property type="project" value="InterPro"/>
</dbReference>
<keyword evidence="6" id="KW-1185">Reference proteome</keyword>
<dbReference type="OMA" id="IVNYEKQ"/>
<protein>
    <recommendedName>
        <fullName evidence="4">Chemokine interleukin-8-like domain-containing protein</fullName>
    </recommendedName>
</protein>
<dbReference type="Gene3D" id="2.40.50.40">
    <property type="match status" value="1"/>
</dbReference>
<dbReference type="InterPro" id="IPR036048">
    <property type="entry name" value="Interleukin_8-like_sf"/>
</dbReference>
<feature type="domain" description="Chemokine interleukin-8-like" evidence="4">
    <location>
        <begin position="31"/>
        <end position="89"/>
    </location>
</feature>
<sequence>MKLHTAAILVIFWLGVFTEHMVKGSIGSQSMRRLKCVSLPTQQLNIRNLVSYEKRQGPVNAVIFICANIGIKVCVSSNQEWVQTAIKKIDQKRERR</sequence>
<organism evidence="5 6">
    <name type="scientific">Athene cunicularia</name>
    <name type="common">Burrowing owl</name>
    <name type="synonym">Speotyto cunicularia</name>
    <dbReference type="NCBI Taxonomy" id="194338"/>
    <lineage>
        <taxon>Eukaryota</taxon>
        <taxon>Metazoa</taxon>
        <taxon>Chordata</taxon>
        <taxon>Craniata</taxon>
        <taxon>Vertebrata</taxon>
        <taxon>Euteleostomi</taxon>
        <taxon>Archelosauria</taxon>
        <taxon>Archosauria</taxon>
        <taxon>Dinosauria</taxon>
        <taxon>Saurischia</taxon>
        <taxon>Theropoda</taxon>
        <taxon>Coelurosauria</taxon>
        <taxon>Aves</taxon>
        <taxon>Neognathae</taxon>
        <taxon>Neoaves</taxon>
        <taxon>Telluraves</taxon>
        <taxon>Strigiformes</taxon>
        <taxon>Strigidae</taxon>
        <taxon>Athene</taxon>
    </lineage>
</organism>
<name>A0A663LJZ4_ATHCN</name>
<feature type="chain" id="PRO_5025556642" description="Chemokine interleukin-8-like domain-containing protein" evidence="3">
    <location>
        <begin position="19"/>
        <end position="96"/>
    </location>
</feature>
<comment type="similarity">
    <text evidence="1">Belongs to the intercrine gamma family.</text>
</comment>
<reference evidence="5" key="2">
    <citation type="submission" date="2025-09" db="UniProtKB">
        <authorList>
            <consortium name="Ensembl"/>
        </authorList>
    </citation>
    <scope>IDENTIFICATION</scope>
</reference>